<keyword evidence="3" id="KW-0238">DNA-binding</keyword>
<evidence type="ECO:0000256" key="4">
    <source>
        <dbReference type="ARBA" id="ARBA00023163"/>
    </source>
</evidence>
<dbReference type="SMART" id="SM01019">
    <property type="entry name" value="B3"/>
    <property type="match status" value="1"/>
</dbReference>
<evidence type="ECO:0000313" key="9">
    <source>
        <dbReference type="Proteomes" id="UP000298416"/>
    </source>
</evidence>
<dbReference type="CDD" id="cd10017">
    <property type="entry name" value="B3_DNA"/>
    <property type="match status" value="1"/>
</dbReference>
<dbReference type="PANTHER" id="PTHR31920:SF132">
    <property type="entry name" value="TF-B3 DOMAIN-CONTAINING PROTEIN"/>
    <property type="match status" value="1"/>
</dbReference>
<evidence type="ECO:0000256" key="1">
    <source>
        <dbReference type="ARBA" id="ARBA00004123"/>
    </source>
</evidence>
<dbReference type="Pfam" id="PF02362">
    <property type="entry name" value="B3"/>
    <property type="match status" value="1"/>
</dbReference>
<dbReference type="InterPro" id="IPR003340">
    <property type="entry name" value="B3_DNA-bd"/>
</dbReference>
<evidence type="ECO:0000313" key="8">
    <source>
        <dbReference type="EMBL" id="KAG6408419.1"/>
    </source>
</evidence>
<evidence type="ECO:0000259" key="7">
    <source>
        <dbReference type="PROSITE" id="PS50863"/>
    </source>
</evidence>
<dbReference type="PROSITE" id="PS50863">
    <property type="entry name" value="B3"/>
    <property type="match status" value="1"/>
</dbReference>
<evidence type="ECO:0000256" key="3">
    <source>
        <dbReference type="ARBA" id="ARBA00023125"/>
    </source>
</evidence>
<feature type="region of interest" description="Disordered" evidence="6">
    <location>
        <begin position="125"/>
        <end position="147"/>
    </location>
</feature>
<organism evidence="8">
    <name type="scientific">Salvia splendens</name>
    <name type="common">Scarlet sage</name>
    <dbReference type="NCBI Taxonomy" id="180675"/>
    <lineage>
        <taxon>Eukaryota</taxon>
        <taxon>Viridiplantae</taxon>
        <taxon>Streptophyta</taxon>
        <taxon>Embryophyta</taxon>
        <taxon>Tracheophyta</taxon>
        <taxon>Spermatophyta</taxon>
        <taxon>Magnoliopsida</taxon>
        <taxon>eudicotyledons</taxon>
        <taxon>Gunneridae</taxon>
        <taxon>Pentapetalae</taxon>
        <taxon>asterids</taxon>
        <taxon>lamiids</taxon>
        <taxon>Lamiales</taxon>
        <taxon>Lamiaceae</taxon>
        <taxon>Nepetoideae</taxon>
        <taxon>Mentheae</taxon>
        <taxon>Salviinae</taxon>
        <taxon>Salvia</taxon>
        <taxon>Salvia subgen. Calosphace</taxon>
        <taxon>core Calosphace</taxon>
    </lineage>
</organism>
<comment type="caution">
    <text evidence="8">The sequence shown here is derived from an EMBL/GenBank/DDBJ whole genome shotgun (WGS) entry which is preliminary data.</text>
</comment>
<protein>
    <recommendedName>
        <fullName evidence="7">TF-B3 domain-containing protein</fullName>
    </recommendedName>
</protein>
<keyword evidence="9" id="KW-1185">Reference proteome</keyword>
<dbReference type="EMBL" id="PNBA02000011">
    <property type="protein sequence ID" value="KAG6408419.1"/>
    <property type="molecule type" value="Genomic_DNA"/>
</dbReference>
<dbReference type="PANTHER" id="PTHR31920">
    <property type="entry name" value="B3 DOMAIN-CONTAINING"/>
    <property type="match status" value="1"/>
</dbReference>
<feature type="domain" description="TF-B3" evidence="7">
    <location>
        <begin position="23"/>
        <end position="101"/>
    </location>
</feature>
<keyword evidence="5" id="KW-0539">Nucleus</keyword>
<name>A0A8X8ZLK6_SALSN</name>
<evidence type="ECO:0000256" key="2">
    <source>
        <dbReference type="ARBA" id="ARBA00023015"/>
    </source>
</evidence>
<gene>
    <name evidence="8" type="ORF">SASPL_131430</name>
</gene>
<dbReference type="GO" id="GO:0005634">
    <property type="term" value="C:nucleus"/>
    <property type="evidence" value="ECO:0007669"/>
    <property type="project" value="UniProtKB-SubCell"/>
</dbReference>
<dbReference type="SUPFAM" id="SSF101936">
    <property type="entry name" value="DNA-binding pseudobarrel domain"/>
    <property type="match status" value="2"/>
</dbReference>
<accession>A0A8X8ZLK6</accession>
<dbReference type="GO" id="GO:0003677">
    <property type="term" value="F:DNA binding"/>
    <property type="evidence" value="ECO:0007669"/>
    <property type="project" value="UniProtKB-KW"/>
</dbReference>
<proteinExistence type="predicted"/>
<reference evidence="8" key="2">
    <citation type="submission" date="2020-08" db="EMBL/GenBank/DDBJ databases">
        <title>Plant Genome Project.</title>
        <authorList>
            <person name="Zhang R.-G."/>
        </authorList>
    </citation>
    <scope>NUCLEOTIDE SEQUENCE</scope>
    <source>
        <strain evidence="8">Huo1</strain>
        <tissue evidence="8">Leaf</tissue>
    </source>
</reference>
<evidence type="ECO:0000256" key="5">
    <source>
        <dbReference type="ARBA" id="ARBA00023242"/>
    </source>
</evidence>
<dbReference type="InterPro" id="IPR050655">
    <property type="entry name" value="Plant_B3_domain"/>
</dbReference>
<dbReference type="InterPro" id="IPR015300">
    <property type="entry name" value="DNA-bd_pseudobarrel_sf"/>
</dbReference>
<evidence type="ECO:0000256" key="6">
    <source>
        <dbReference type="SAM" id="MobiDB-lite"/>
    </source>
</evidence>
<sequence>MAFDFLIPSFCKTFSVETCLESLKVPHEWVHRHGRNLPHNCTLIMQNRRRWVVRLVQVENGFYFRSSWNEFVRQNFLAQADFLAFHYVGGGEFQVYRFNSFSGCPSRPDYDASLTPAYESDVDLYPDVKTSDDFDTSDEEAEDRADDHDLRTSVARFPSVMDHLHHSALCFLQRTSMARWYIGCISQNYSVHSSSGNAPRFLEAIPIPSVFPCKAYFTVHGSTWEMQVANTRGKIRIKRGWSLFKRRNSVGWGMTLHFLLSDINGIHFYVLIKA</sequence>
<keyword evidence="4" id="KW-0804">Transcription</keyword>
<dbReference type="Gene3D" id="2.40.330.10">
    <property type="entry name" value="DNA-binding pseudobarrel domain"/>
    <property type="match status" value="1"/>
</dbReference>
<feature type="compositionally biased region" description="Acidic residues" evidence="6">
    <location>
        <begin position="133"/>
        <end position="144"/>
    </location>
</feature>
<keyword evidence="2" id="KW-0805">Transcription regulation</keyword>
<dbReference type="Proteomes" id="UP000298416">
    <property type="component" value="Unassembled WGS sequence"/>
</dbReference>
<reference evidence="8" key="1">
    <citation type="submission" date="2018-01" db="EMBL/GenBank/DDBJ databases">
        <authorList>
            <person name="Mao J.F."/>
        </authorList>
    </citation>
    <scope>NUCLEOTIDE SEQUENCE</scope>
    <source>
        <strain evidence="8">Huo1</strain>
        <tissue evidence="8">Leaf</tissue>
    </source>
</reference>
<dbReference type="AlphaFoldDB" id="A0A8X8ZLK6"/>
<comment type="subcellular location">
    <subcellularLocation>
        <location evidence="1">Nucleus</location>
    </subcellularLocation>
</comment>